<evidence type="ECO:0000313" key="7">
    <source>
        <dbReference type="Proteomes" id="UP000290172"/>
    </source>
</evidence>
<evidence type="ECO:0000259" key="4">
    <source>
        <dbReference type="PROSITE" id="PS50110"/>
    </source>
</evidence>
<dbReference type="Gene3D" id="3.30.70.270">
    <property type="match status" value="1"/>
</dbReference>
<dbReference type="EC" id="2.7.7.65" evidence="1"/>
<dbReference type="PROSITE" id="PS50887">
    <property type="entry name" value="GGDEF"/>
    <property type="match status" value="1"/>
</dbReference>
<dbReference type="InterPro" id="IPR001789">
    <property type="entry name" value="Sig_transdc_resp-reg_receiver"/>
</dbReference>
<dbReference type="PROSITE" id="PS50110">
    <property type="entry name" value="RESPONSE_REGULATORY"/>
    <property type="match status" value="1"/>
</dbReference>
<dbReference type="PANTHER" id="PTHR45138">
    <property type="entry name" value="REGULATORY COMPONENTS OF SENSORY TRANSDUCTION SYSTEM"/>
    <property type="match status" value="1"/>
</dbReference>
<name>A0A4Q0YM85_9BACT</name>
<feature type="domain" description="GGDEF" evidence="5">
    <location>
        <begin position="310"/>
        <end position="438"/>
    </location>
</feature>
<dbReference type="InterPro" id="IPR043128">
    <property type="entry name" value="Rev_trsase/Diguanyl_cyclase"/>
</dbReference>
<accession>A0A4Q0YM85</accession>
<dbReference type="InterPro" id="IPR000160">
    <property type="entry name" value="GGDEF_dom"/>
</dbReference>
<dbReference type="EMBL" id="PDKJ01000001">
    <property type="protein sequence ID" value="RXJ70281.1"/>
    <property type="molecule type" value="Genomic_DNA"/>
</dbReference>
<dbReference type="NCBIfam" id="TIGR00254">
    <property type="entry name" value="GGDEF"/>
    <property type="match status" value="1"/>
</dbReference>
<dbReference type="SMART" id="SM00267">
    <property type="entry name" value="GGDEF"/>
    <property type="match status" value="1"/>
</dbReference>
<dbReference type="InterPro" id="IPR011006">
    <property type="entry name" value="CheY-like_superfamily"/>
</dbReference>
<dbReference type="Gene3D" id="3.40.50.2300">
    <property type="match status" value="1"/>
</dbReference>
<evidence type="ECO:0000313" key="6">
    <source>
        <dbReference type="EMBL" id="RXJ70281.1"/>
    </source>
</evidence>
<dbReference type="SUPFAM" id="SSF52172">
    <property type="entry name" value="CheY-like"/>
    <property type="match status" value="1"/>
</dbReference>
<dbReference type="Pfam" id="PF00990">
    <property type="entry name" value="GGDEF"/>
    <property type="match status" value="1"/>
</dbReference>
<dbReference type="PANTHER" id="PTHR45138:SF9">
    <property type="entry name" value="DIGUANYLATE CYCLASE DGCM-RELATED"/>
    <property type="match status" value="1"/>
</dbReference>
<dbReference type="AlphaFoldDB" id="A0A4Q0YM85"/>
<evidence type="ECO:0000259" key="5">
    <source>
        <dbReference type="PROSITE" id="PS50887"/>
    </source>
</evidence>
<feature type="domain" description="Response regulatory" evidence="4">
    <location>
        <begin position="10"/>
        <end position="125"/>
    </location>
</feature>
<proteinExistence type="predicted"/>
<dbReference type="Pfam" id="PF00072">
    <property type="entry name" value="Response_reg"/>
    <property type="match status" value="1"/>
</dbReference>
<dbReference type="RefSeq" id="WP_128978381.1">
    <property type="nucleotide sequence ID" value="NZ_PDKJ01000001.1"/>
</dbReference>
<evidence type="ECO:0000256" key="3">
    <source>
        <dbReference type="PROSITE-ProRule" id="PRU00169"/>
    </source>
</evidence>
<gene>
    <name evidence="6" type="ORF">CRV08_01580</name>
</gene>
<dbReference type="GO" id="GO:0000160">
    <property type="term" value="P:phosphorelay signal transduction system"/>
    <property type="evidence" value="ECO:0007669"/>
    <property type="project" value="InterPro"/>
</dbReference>
<evidence type="ECO:0000256" key="2">
    <source>
        <dbReference type="ARBA" id="ARBA00034247"/>
    </source>
</evidence>
<reference evidence="6 7" key="1">
    <citation type="submission" date="2017-10" db="EMBL/GenBank/DDBJ databases">
        <title>Genomics of the genus Arcobacter.</title>
        <authorList>
            <person name="Perez-Cataluna A."/>
            <person name="Figueras M.J."/>
        </authorList>
    </citation>
    <scope>NUCLEOTIDE SEQUENCE [LARGE SCALE GENOMIC DNA]</scope>
    <source>
        <strain evidence="6 7">CECT 8993</strain>
    </source>
</reference>
<organism evidence="6 7">
    <name type="scientific">Halarcobacter ebronensis</name>
    <dbReference type="NCBI Taxonomy" id="1462615"/>
    <lineage>
        <taxon>Bacteria</taxon>
        <taxon>Pseudomonadati</taxon>
        <taxon>Campylobacterota</taxon>
        <taxon>Epsilonproteobacteria</taxon>
        <taxon>Campylobacterales</taxon>
        <taxon>Arcobacteraceae</taxon>
        <taxon>Halarcobacter</taxon>
    </lineage>
</organism>
<dbReference type="InterPro" id="IPR029787">
    <property type="entry name" value="Nucleotide_cyclase"/>
</dbReference>
<dbReference type="Proteomes" id="UP000290172">
    <property type="component" value="Unassembled WGS sequence"/>
</dbReference>
<dbReference type="GO" id="GO:0052621">
    <property type="term" value="F:diguanylate cyclase activity"/>
    <property type="evidence" value="ECO:0007669"/>
    <property type="project" value="UniProtKB-EC"/>
</dbReference>
<evidence type="ECO:0000256" key="1">
    <source>
        <dbReference type="ARBA" id="ARBA00012528"/>
    </source>
</evidence>
<dbReference type="Gene3D" id="3.30.450.20">
    <property type="entry name" value="PAS domain"/>
    <property type="match status" value="1"/>
</dbReference>
<dbReference type="SMART" id="SM00448">
    <property type="entry name" value="REC"/>
    <property type="match status" value="1"/>
</dbReference>
<protein>
    <recommendedName>
        <fullName evidence="1">diguanylate cyclase</fullName>
        <ecNumber evidence="1">2.7.7.65</ecNumber>
    </recommendedName>
</protein>
<comment type="caution">
    <text evidence="6">The sequence shown here is derived from an EMBL/GenBank/DDBJ whole genome shotgun (WGS) entry which is preliminary data.</text>
</comment>
<feature type="modified residue" description="4-aspartylphosphate" evidence="3">
    <location>
        <position position="60"/>
    </location>
</feature>
<dbReference type="InterPro" id="IPR050469">
    <property type="entry name" value="Diguanylate_Cyclase"/>
</dbReference>
<keyword evidence="3" id="KW-0597">Phosphoprotein</keyword>
<dbReference type="CDD" id="cd01949">
    <property type="entry name" value="GGDEF"/>
    <property type="match status" value="1"/>
</dbReference>
<sequence length="438" mass="50347">MNKEILKSINILYVEDEGEVREFTSKTISTIVNKLIVAENGVEALKKLEENPDINLIVTDINMPKMGGLEMCAQVRKTDLEIPIVITSAHSDPTFLKQAIDVGVSSYALKPIDLYHLIESMVKAVEPIFLKNKLIKVTKDLENRVEEAIAQTKQILDAQDNIVFLTDLSQIVHVNKKFLDFFNVDSYKEFLEKKGTVVSQFKEDKRFFNKTAIDSDSHWILQIKKLSESDRVVKMENSKGEDRIFTVTIDDYENKGEHFVVCLTDITTLKEKANLLEYQASHDQLTGLFNRQKLNEIFHKELKRDKRYENELSIILFEIDNFDLYLKEYKETITNDLLKEVADIVINSVREHDIVARWTQSEIFILLPQTNIEGALHVVQKIKSCFDDCEIKDFSKKVSASFGVTKLLENDKEDSIIKRVEEALKTAKNSSESKIVSN</sequence>
<dbReference type="SUPFAM" id="SSF55073">
    <property type="entry name" value="Nucleotide cyclase"/>
    <property type="match status" value="1"/>
</dbReference>
<comment type="catalytic activity">
    <reaction evidence="2">
        <text>2 GTP = 3',3'-c-di-GMP + 2 diphosphate</text>
        <dbReference type="Rhea" id="RHEA:24898"/>
        <dbReference type="ChEBI" id="CHEBI:33019"/>
        <dbReference type="ChEBI" id="CHEBI:37565"/>
        <dbReference type="ChEBI" id="CHEBI:58805"/>
        <dbReference type="EC" id="2.7.7.65"/>
    </reaction>
</comment>